<dbReference type="KEGG" id="acan:ACA1_066020"/>
<evidence type="ECO:0000313" key="7">
    <source>
        <dbReference type="Proteomes" id="UP000011083"/>
    </source>
</evidence>
<evidence type="ECO:0000256" key="4">
    <source>
        <dbReference type="SAM" id="MobiDB-lite"/>
    </source>
</evidence>
<dbReference type="AlphaFoldDB" id="L8H067"/>
<proteinExistence type="predicted"/>
<evidence type="ECO:0000313" key="6">
    <source>
        <dbReference type="EMBL" id="ELR17781.1"/>
    </source>
</evidence>
<feature type="compositionally biased region" description="Basic and acidic residues" evidence="4">
    <location>
        <begin position="472"/>
        <end position="484"/>
    </location>
</feature>
<dbReference type="Pfam" id="PF00571">
    <property type="entry name" value="CBS"/>
    <property type="match status" value="2"/>
</dbReference>
<dbReference type="GeneID" id="14918217"/>
<dbReference type="InterPro" id="IPR000644">
    <property type="entry name" value="CBS_dom"/>
</dbReference>
<dbReference type="RefSeq" id="XP_004339794.1">
    <property type="nucleotide sequence ID" value="XM_004339746.1"/>
</dbReference>
<dbReference type="CDD" id="cd02205">
    <property type="entry name" value="CBS_pair_SF"/>
    <property type="match status" value="1"/>
</dbReference>
<dbReference type="EMBL" id="KB007974">
    <property type="protein sequence ID" value="ELR17781.1"/>
    <property type="molecule type" value="Genomic_DNA"/>
</dbReference>
<dbReference type="InterPro" id="IPR050511">
    <property type="entry name" value="AMPK_gamma/SDS23_families"/>
</dbReference>
<organism evidence="6 7">
    <name type="scientific">Acanthamoeba castellanii (strain ATCC 30010 / Neff)</name>
    <dbReference type="NCBI Taxonomy" id="1257118"/>
    <lineage>
        <taxon>Eukaryota</taxon>
        <taxon>Amoebozoa</taxon>
        <taxon>Discosea</taxon>
        <taxon>Longamoebia</taxon>
        <taxon>Centramoebida</taxon>
        <taxon>Acanthamoebidae</taxon>
        <taxon>Acanthamoeba</taxon>
    </lineage>
</organism>
<feature type="domain" description="CBS" evidence="5">
    <location>
        <begin position="171"/>
        <end position="231"/>
    </location>
</feature>
<feature type="domain" description="CBS" evidence="5">
    <location>
        <begin position="316"/>
        <end position="375"/>
    </location>
</feature>
<evidence type="ECO:0000256" key="2">
    <source>
        <dbReference type="ARBA" id="ARBA00023122"/>
    </source>
</evidence>
<keyword evidence="2 3" id="KW-0129">CBS domain</keyword>
<accession>L8H067</accession>
<evidence type="ECO:0000256" key="1">
    <source>
        <dbReference type="ARBA" id="ARBA00022737"/>
    </source>
</evidence>
<protein>
    <submittedName>
        <fullName evidence="6">CBS domain containing protein</fullName>
    </submittedName>
</protein>
<dbReference type="PANTHER" id="PTHR13780:SF128">
    <property type="entry name" value="CBS DOMAIN-CONTAINING PROTEIN"/>
    <property type="match status" value="1"/>
</dbReference>
<dbReference type="SUPFAM" id="SSF54631">
    <property type="entry name" value="CBS-domain pair"/>
    <property type="match status" value="2"/>
</dbReference>
<name>L8H067_ACACF</name>
<dbReference type="InterPro" id="IPR046342">
    <property type="entry name" value="CBS_dom_sf"/>
</dbReference>
<feature type="region of interest" description="Disordered" evidence="4">
    <location>
        <begin position="46"/>
        <end position="71"/>
    </location>
</feature>
<sequence>MATKQAQGVMKKEEDKKEAHSGTTATREQQWRGLLADTTVGQFLQARDSSGAKKAPQGSNTNEPSFSSSLPSSRHVVTLSSTATVAHALQFHLLLSLLTYVNVKTLAQHRILSAPVMDATTLHFIGLVDVLDIAGFLLHDVAKDEADLNLIMFTGLPSLNHPISNAINFSLLDRPVPIKENDSLLSVVRTMCNPKGSIKVHRLPVFDDEGNIVNVISQSDVIAWYAKNMDKLPELCQRTLELAHAVISVRNTARFADALSILFENRVSGVAVLAQSKLVGNISASDLRGFGGTDFDISMFNRPVQQMLDKISAKDGPKAPVSCTLDSTLQQAISLVATNRTHRVYVVDEENRAIGVITLSDVLRALLPPKSPDDRPTQAELAAAATGGAIGDLATQAHQQPPKPVFTSRRGSTGASPTASPTARRTRGVEANNRKRKGSIPSLQLIDEDDGEVLTTEPVVTPAQAASGDAAAELHEDKKRRVEE</sequence>
<dbReference type="Gene3D" id="3.10.580.10">
    <property type="entry name" value="CBS-domain"/>
    <property type="match status" value="2"/>
</dbReference>
<reference evidence="6 7" key="1">
    <citation type="journal article" date="2013" name="Genome Biol.">
        <title>Genome of Acanthamoeba castellanii highlights extensive lateral gene transfer and early evolution of tyrosine kinase signaling.</title>
        <authorList>
            <person name="Clarke M."/>
            <person name="Lohan A.J."/>
            <person name="Liu B."/>
            <person name="Lagkouvardos I."/>
            <person name="Roy S."/>
            <person name="Zafar N."/>
            <person name="Bertelli C."/>
            <person name="Schilde C."/>
            <person name="Kianianmomeni A."/>
            <person name="Burglin T.R."/>
            <person name="Frech C."/>
            <person name="Turcotte B."/>
            <person name="Kopec K.O."/>
            <person name="Synnott J.M."/>
            <person name="Choo C."/>
            <person name="Paponov I."/>
            <person name="Finkler A."/>
            <person name="Soon Heng Tan C."/>
            <person name="Hutchins A.P."/>
            <person name="Weinmeier T."/>
            <person name="Rattei T."/>
            <person name="Chu J.S."/>
            <person name="Gimenez G."/>
            <person name="Irimia M."/>
            <person name="Rigden D.J."/>
            <person name="Fitzpatrick D.A."/>
            <person name="Lorenzo-Morales J."/>
            <person name="Bateman A."/>
            <person name="Chiu C.H."/>
            <person name="Tang P."/>
            <person name="Hegemann P."/>
            <person name="Fromm H."/>
            <person name="Raoult D."/>
            <person name="Greub G."/>
            <person name="Miranda-Saavedra D."/>
            <person name="Chen N."/>
            <person name="Nash P."/>
            <person name="Ginger M.L."/>
            <person name="Horn M."/>
            <person name="Schaap P."/>
            <person name="Caler L."/>
            <person name="Loftus B."/>
        </authorList>
    </citation>
    <scope>NUCLEOTIDE SEQUENCE [LARGE SCALE GENOMIC DNA]</scope>
    <source>
        <strain evidence="6 7">Neff</strain>
    </source>
</reference>
<gene>
    <name evidence="6" type="ORF">ACA1_066020</name>
</gene>
<feature type="compositionally biased region" description="Polar residues" evidence="4">
    <location>
        <begin position="409"/>
        <end position="423"/>
    </location>
</feature>
<dbReference type="PROSITE" id="PS51371">
    <property type="entry name" value="CBS"/>
    <property type="match status" value="2"/>
</dbReference>
<feature type="region of interest" description="Disordered" evidence="4">
    <location>
        <begin position="396"/>
        <end position="484"/>
    </location>
</feature>
<dbReference type="OrthoDB" id="20351at2759"/>
<keyword evidence="1" id="KW-0677">Repeat</keyword>
<feature type="compositionally biased region" description="Basic and acidic residues" evidence="4">
    <location>
        <begin position="10"/>
        <end position="20"/>
    </location>
</feature>
<feature type="region of interest" description="Disordered" evidence="4">
    <location>
        <begin position="1"/>
        <end position="31"/>
    </location>
</feature>
<dbReference type="VEuPathDB" id="AmoebaDB:ACA1_066020"/>
<dbReference type="STRING" id="1257118.L8H067"/>
<evidence type="ECO:0000256" key="3">
    <source>
        <dbReference type="PROSITE-ProRule" id="PRU00703"/>
    </source>
</evidence>
<dbReference type="PANTHER" id="PTHR13780">
    <property type="entry name" value="AMP-ACTIVATED PROTEIN KINASE, GAMMA REGULATORY SUBUNIT"/>
    <property type="match status" value="1"/>
</dbReference>
<evidence type="ECO:0000259" key="5">
    <source>
        <dbReference type="PROSITE" id="PS51371"/>
    </source>
</evidence>
<dbReference type="SMART" id="SM00116">
    <property type="entry name" value="CBS"/>
    <property type="match status" value="4"/>
</dbReference>
<dbReference type="Proteomes" id="UP000011083">
    <property type="component" value="Unassembled WGS sequence"/>
</dbReference>
<keyword evidence="7" id="KW-1185">Reference proteome</keyword>